<gene>
    <name evidence="2" type="ORF">EW145_g7218</name>
</gene>
<feature type="compositionally biased region" description="Basic residues" evidence="1">
    <location>
        <begin position="39"/>
        <end position="48"/>
    </location>
</feature>
<organism evidence="2 3">
    <name type="scientific">Phellinidium pouzarii</name>
    <dbReference type="NCBI Taxonomy" id="167371"/>
    <lineage>
        <taxon>Eukaryota</taxon>
        <taxon>Fungi</taxon>
        <taxon>Dikarya</taxon>
        <taxon>Basidiomycota</taxon>
        <taxon>Agaricomycotina</taxon>
        <taxon>Agaricomycetes</taxon>
        <taxon>Hymenochaetales</taxon>
        <taxon>Hymenochaetaceae</taxon>
        <taxon>Phellinidium</taxon>
    </lineage>
</organism>
<comment type="caution">
    <text evidence="2">The sequence shown here is derived from an EMBL/GenBank/DDBJ whole genome shotgun (WGS) entry which is preliminary data.</text>
</comment>
<feature type="region of interest" description="Disordered" evidence="1">
    <location>
        <begin position="33"/>
        <end position="104"/>
    </location>
</feature>
<dbReference type="Proteomes" id="UP000308199">
    <property type="component" value="Unassembled WGS sequence"/>
</dbReference>
<protein>
    <submittedName>
        <fullName evidence="2">Uncharacterized protein</fullName>
    </submittedName>
</protein>
<dbReference type="AlphaFoldDB" id="A0A4S4KN16"/>
<dbReference type="EMBL" id="SGPK01000673">
    <property type="protein sequence ID" value="THG99693.1"/>
    <property type="molecule type" value="Genomic_DNA"/>
</dbReference>
<reference evidence="2 3" key="1">
    <citation type="submission" date="2019-02" db="EMBL/GenBank/DDBJ databases">
        <title>Genome sequencing of the rare red list fungi Phellinidium pouzarii.</title>
        <authorList>
            <person name="Buettner E."/>
            <person name="Kellner H."/>
        </authorList>
    </citation>
    <scope>NUCLEOTIDE SEQUENCE [LARGE SCALE GENOMIC DNA]</scope>
    <source>
        <strain evidence="2 3">DSM 108285</strain>
    </source>
</reference>
<proteinExistence type="predicted"/>
<keyword evidence="3" id="KW-1185">Reference proteome</keyword>
<evidence type="ECO:0000256" key="1">
    <source>
        <dbReference type="SAM" id="MobiDB-lite"/>
    </source>
</evidence>
<feature type="compositionally biased region" description="Low complexity" evidence="1">
    <location>
        <begin position="71"/>
        <end position="84"/>
    </location>
</feature>
<name>A0A4S4KN16_9AGAM</name>
<evidence type="ECO:0000313" key="3">
    <source>
        <dbReference type="Proteomes" id="UP000308199"/>
    </source>
</evidence>
<sequence>MWLRLGSISPGACILGVLDEDSDVSEKMEVACKDGSKAKAAKKRKRKDGKLARRQAAFSVKTSTKEEDLSADSSADSTAVIDSDLPPVKMVSKSSRRRTRTQTQTTVGYVPVRWSGVVYAPYDSVPIDYDFDGFTTVSHKKERRWTASRERSDD</sequence>
<evidence type="ECO:0000313" key="2">
    <source>
        <dbReference type="EMBL" id="THG99693.1"/>
    </source>
</evidence>
<accession>A0A4S4KN16</accession>